<evidence type="ECO:0000313" key="8">
    <source>
        <dbReference type="Proteomes" id="UP000195729"/>
    </source>
</evidence>
<dbReference type="InterPro" id="IPR000847">
    <property type="entry name" value="LysR_HTH_N"/>
</dbReference>
<dbReference type="PRINTS" id="PR00039">
    <property type="entry name" value="HTHLYSR"/>
</dbReference>
<evidence type="ECO:0000259" key="5">
    <source>
        <dbReference type="PROSITE" id="PS50931"/>
    </source>
</evidence>
<keyword evidence="4" id="KW-0804">Transcription</keyword>
<dbReference type="Gene3D" id="1.10.10.10">
    <property type="entry name" value="Winged helix-like DNA-binding domain superfamily/Winged helix DNA-binding domain"/>
    <property type="match status" value="1"/>
</dbReference>
<reference evidence="8 9" key="1">
    <citation type="submission" date="2016-05" db="EMBL/GenBank/DDBJ databases">
        <title>Complete genome sequence of two 2,5-diketo-D-glunonic acid producing strain Tatumella citrea.</title>
        <authorList>
            <person name="Duan C."/>
            <person name="Yang J."/>
            <person name="Yang S."/>
        </authorList>
    </citation>
    <scope>NUCLEOTIDE SEQUENCE [LARGE SCALE GENOMIC DNA]</scope>
    <source>
        <strain evidence="7 8">ATCC 39140</strain>
        <strain evidence="6 9">DSM 13699</strain>
    </source>
</reference>
<comment type="similarity">
    <text evidence="1">Belongs to the LysR transcriptional regulatory family.</text>
</comment>
<organism evidence="6 9">
    <name type="scientific">Tatumella citrea</name>
    <name type="common">Pantoea citrea</name>
    <dbReference type="NCBI Taxonomy" id="53336"/>
    <lineage>
        <taxon>Bacteria</taxon>
        <taxon>Pseudomonadati</taxon>
        <taxon>Pseudomonadota</taxon>
        <taxon>Gammaproteobacteria</taxon>
        <taxon>Enterobacterales</taxon>
        <taxon>Erwiniaceae</taxon>
        <taxon>Tatumella</taxon>
    </lineage>
</organism>
<dbReference type="InterPro" id="IPR036390">
    <property type="entry name" value="WH_DNA-bd_sf"/>
</dbReference>
<evidence type="ECO:0000256" key="2">
    <source>
        <dbReference type="ARBA" id="ARBA00023015"/>
    </source>
</evidence>
<protein>
    <submittedName>
        <fullName evidence="6">LysR family transcriptional regulator</fullName>
    </submittedName>
</protein>
<evidence type="ECO:0000313" key="7">
    <source>
        <dbReference type="EMBL" id="ARV00366.1"/>
    </source>
</evidence>
<gene>
    <name evidence="6" type="ORF">A7K98_20385</name>
    <name evidence="7" type="ORF">A7K99_20370</name>
</gene>
<dbReference type="PROSITE" id="PS50931">
    <property type="entry name" value="HTH_LYSR"/>
    <property type="match status" value="1"/>
</dbReference>
<dbReference type="InterPro" id="IPR050389">
    <property type="entry name" value="LysR-type_TF"/>
</dbReference>
<dbReference type="PANTHER" id="PTHR30118:SF15">
    <property type="entry name" value="TRANSCRIPTIONAL REGULATORY PROTEIN"/>
    <property type="match status" value="1"/>
</dbReference>
<dbReference type="EMBL" id="CP015579">
    <property type="protein sequence ID" value="ARU96332.1"/>
    <property type="molecule type" value="Genomic_DNA"/>
</dbReference>
<dbReference type="GO" id="GO:0003700">
    <property type="term" value="F:DNA-binding transcription factor activity"/>
    <property type="evidence" value="ECO:0007669"/>
    <property type="project" value="InterPro"/>
</dbReference>
<sequence>MKNIKNIDFHGIDLNLIIVFSVLFEERSVTKAAERLHLGQPAVSASLKRLRILFDDPLFVRTAQGMHPTPEATVLATRFAPLISELHSVLFRRQTFDPTTDEITLRIGMSDWIEHWLMPDLLAEILRDAPAISLNAVACDPWQVVSELEQENIDLAVTAGDQCSPALNREQLTKCGFTTVWDSHQIPVKVPLTRETFIRYPHLMVSYRGASQSAMDKMLQEQGTPRQVRYISTHFSVLPLILSKIPAFATIPALLVDDWKQQYNFDSSPVPAEMPDFALAVLWHRNRDNDPAAQWLLTRIRRLMKEKLSRAEPPL</sequence>
<name>A0A1Y0LQT3_TATCI</name>
<proteinExistence type="inferred from homology"/>
<dbReference type="Pfam" id="PF00126">
    <property type="entry name" value="HTH_1"/>
    <property type="match status" value="1"/>
</dbReference>
<dbReference type="Pfam" id="PF03466">
    <property type="entry name" value="LysR_substrate"/>
    <property type="match status" value="1"/>
</dbReference>
<dbReference type="PANTHER" id="PTHR30118">
    <property type="entry name" value="HTH-TYPE TRANSCRIPTIONAL REGULATOR LEUO-RELATED"/>
    <property type="match status" value="1"/>
</dbReference>
<dbReference type="GO" id="GO:0003677">
    <property type="term" value="F:DNA binding"/>
    <property type="evidence" value="ECO:0007669"/>
    <property type="project" value="UniProtKB-KW"/>
</dbReference>
<dbReference type="Gene3D" id="3.40.190.10">
    <property type="entry name" value="Periplasmic binding protein-like II"/>
    <property type="match status" value="2"/>
</dbReference>
<dbReference type="KEGG" id="tci:A7K98_20385"/>
<keyword evidence="3" id="KW-0238">DNA-binding</keyword>
<accession>A0A1Y0LQT3</accession>
<dbReference type="Proteomes" id="UP000195814">
    <property type="component" value="Chromosome"/>
</dbReference>
<keyword evidence="2" id="KW-0805">Transcription regulation</keyword>
<evidence type="ECO:0000256" key="4">
    <source>
        <dbReference type="ARBA" id="ARBA00023163"/>
    </source>
</evidence>
<dbReference type="SUPFAM" id="SSF53850">
    <property type="entry name" value="Periplasmic binding protein-like II"/>
    <property type="match status" value="1"/>
</dbReference>
<feature type="domain" description="HTH lysR-type" evidence="5">
    <location>
        <begin position="12"/>
        <end position="69"/>
    </location>
</feature>
<dbReference type="Proteomes" id="UP000195729">
    <property type="component" value="Chromosome"/>
</dbReference>
<dbReference type="SUPFAM" id="SSF46785">
    <property type="entry name" value="Winged helix' DNA-binding domain"/>
    <property type="match status" value="1"/>
</dbReference>
<keyword evidence="8" id="KW-1185">Reference proteome</keyword>
<dbReference type="InterPro" id="IPR005119">
    <property type="entry name" value="LysR_subst-bd"/>
</dbReference>
<dbReference type="EMBL" id="CP015581">
    <property type="protein sequence ID" value="ARV00366.1"/>
    <property type="molecule type" value="Genomic_DNA"/>
</dbReference>
<dbReference type="RefSeq" id="WP_237268681.1">
    <property type="nucleotide sequence ID" value="NZ_CP015579.1"/>
</dbReference>
<evidence type="ECO:0000313" key="9">
    <source>
        <dbReference type="Proteomes" id="UP000195814"/>
    </source>
</evidence>
<evidence type="ECO:0000256" key="3">
    <source>
        <dbReference type="ARBA" id="ARBA00023125"/>
    </source>
</evidence>
<evidence type="ECO:0000256" key="1">
    <source>
        <dbReference type="ARBA" id="ARBA00009437"/>
    </source>
</evidence>
<evidence type="ECO:0000313" key="6">
    <source>
        <dbReference type="EMBL" id="ARU96332.1"/>
    </source>
</evidence>
<dbReference type="InterPro" id="IPR036388">
    <property type="entry name" value="WH-like_DNA-bd_sf"/>
</dbReference>
<dbReference type="AlphaFoldDB" id="A0A1Y0LQT3"/>